<evidence type="ECO:0000313" key="9">
    <source>
        <dbReference type="EMBL" id="ABU59675.1"/>
    </source>
</evidence>
<evidence type="ECO:0000313" key="10">
    <source>
        <dbReference type="Proteomes" id="UP000000263"/>
    </source>
</evidence>
<feature type="transmembrane region" description="Helical" evidence="7">
    <location>
        <begin position="177"/>
        <end position="199"/>
    </location>
</feature>
<evidence type="ECO:0000256" key="7">
    <source>
        <dbReference type="SAM" id="Phobius"/>
    </source>
</evidence>
<evidence type="ECO:0000256" key="5">
    <source>
        <dbReference type="ARBA" id="ARBA00022989"/>
    </source>
</evidence>
<sequence>MTITPSQRSAFAARTFAALRHRNYRLWFFGQMVSLFGSWMQTTAQGFLVFQLTGSPAYLGYVGFAAGIPAWALTLYGGVVADRMPRRTLLIITQTAQMALAFALAALVFSGIVQPWHIVALSFLLGIANAFDAPARLAFVRELVDKEDLTNGIALNATMFNLATTTGPAMAGVTYTLVGPAWCFMLNGISFLAVIGALWRMRMAPQPVAPRSASAWRDLREGLSYILHEPVVRTLIALVGATSCFGISFATLFPAWAVRILGGDAATTGLLQSARGLGALLGALLIASLGRFQFKGRLLTVGTFAFPTLLIVLTFTTWLPLTLVLLTASGLAVILIMNLANALVQTLTPDALRGRVMAVYSMVFFGMMPIGALWIGVIAERAGEPTAVISGALVVLGVAALIRLAVPQIRKLT</sequence>
<dbReference type="EMBL" id="CP000804">
    <property type="protein sequence ID" value="ABU59675.1"/>
    <property type="molecule type" value="Genomic_DNA"/>
</dbReference>
<dbReference type="eggNOG" id="COG0477">
    <property type="taxonomic scope" value="Bacteria"/>
</dbReference>
<dbReference type="InterPro" id="IPR010290">
    <property type="entry name" value="TM_effector"/>
</dbReference>
<feature type="transmembrane region" description="Helical" evidence="7">
    <location>
        <begin position="89"/>
        <end position="112"/>
    </location>
</feature>
<keyword evidence="4 7" id="KW-0812">Transmembrane</keyword>
<dbReference type="InterPro" id="IPR036259">
    <property type="entry name" value="MFS_trans_sf"/>
</dbReference>
<dbReference type="OrthoDB" id="9775268at2"/>
<evidence type="ECO:0000256" key="3">
    <source>
        <dbReference type="ARBA" id="ARBA00022475"/>
    </source>
</evidence>
<feature type="transmembrane region" description="Helical" evidence="7">
    <location>
        <begin position="298"/>
        <end position="318"/>
    </location>
</feature>
<evidence type="ECO:0000256" key="6">
    <source>
        <dbReference type="ARBA" id="ARBA00023136"/>
    </source>
</evidence>
<organism evidence="9 10">
    <name type="scientific">Roseiflexus castenholzii (strain DSM 13941 / HLO8)</name>
    <dbReference type="NCBI Taxonomy" id="383372"/>
    <lineage>
        <taxon>Bacteria</taxon>
        <taxon>Bacillati</taxon>
        <taxon>Chloroflexota</taxon>
        <taxon>Chloroflexia</taxon>
        <taxon>Chloroflexales</taxon>
        <taxon>Roseiflexineae</taxon>
        <taxon>Roseiflexaceae</taxon>
        <taxon>Roseiflexus</taxon>
    </lineage>
</organism>
<gene>
    <name evidence="9" type="ordered locus">Rcas_3626</name>
</gene>
<evidence type="ECO:0000259" key="8">
    <source>
        <dbReference type="PROSITE" id="PS50850"/>
    </source>
</evidence>
<keyword evidence="6 7" id="KW-0472">Membrane</keyword>
<proteinExistence type="predicted"/>
<dbReference type="InterPro" id="IPR020846">
    <property type="entry name" value="MFS_dom"/>
</dbReference>
<dbReference type="STRING" id="383372.Rcas_3626"/>
<name>A7NQ29_ROSCS</name>
<feature type="transmembrane region" description="Helical" evidence="7">
    <location>
        <begin position="324"/>
        <end position="344"/>
    </location>
</feature>
<keyword evidence="3" id="KW-1003">Cell membrane</keyword>
<dbReference type="CDD" id="cd06173">
    <property type="entry name" value="MFS_MefA_like"/>
    <property type="match status" value="1"/>
</dbReference>
<feature type="transmembrane region" description="Helical" evidence="7">
    <location>
        <begin position="58"/>
        <end position="77"/>
    </location>
</feature>
<dbReference type="KEGG" id="rca:Rcas_3626"/>
<keyword evidence="2" id="KW-0813">Transport</keyword>
<feature type="transmembrane region" description="Helical" evidence="7">
    <location>
        <begin position="387"/>
        <end position="406"/>
    </location>
</feature>
<dbReference type="PANTHER" id="PTHR23513">
    <property type="entry name" value="INTEGRAL MEMBRANE EFFLUX PROTEIN-RELATED"/>
    <property type="match status" value="1"/>
</dbReference>
<evidence type="ECO:0000256" key="1">
    <source>
        <dbReference type="ARBA" id="ARBA00004651"/>
    </source>
</evidence>
<feature type="transmembrane region" description="Helical" evidence="7">
    <location>
        <begin position="356"/>
        <end position="375"/>
    </location>
</feature>
<dbReference type="PROSITE" id="PS50850">
    <property type="entry name" value="MFS"/>
    <property type="match status" value="1"/>
</dbReference>
<dbReference type="GO" id="GO:0005886">
    <property type="term" value="C:plasma membrane"/>
    <property type="evidence" value="ECO:0007669"/>
    <property type="project" value="UniProtKB-SubCell"/>
</dbReference>
<dbReference type="SUPFAM" id="SSF103473">
    <property type="entry name" value="MFS general substrate transporter"/>
    <property type="match status" value="1"/>
</dbReference>
<dbReference type="GO" id="GO:0022857">
    <property type="term" value="F:transmembrane transporter activity"/>
    <property type="evidence" value="ECO:0007669"/>
    <property type="project" value="InterPro"/>
</dbReference>
<feature type="transmembrane region" description="Helical" evidence="7">
    <location>
        <begin position="269"/>
        <end position="286"/>
    </location>
</feature>
<feature type="transmembrane region" description="Helical" evidence="7">
    <location>
        <begin position="26"/>
        <end position="52"/>
    </location>
</feature>
<dbReference type="HOGENOM" id="CLU_034180_11_2_0"/>
<accession>A7NQ29</accession>
<dbReference type="PANTHER" id="PTHR23513:SF11">
    <property type="entry name" value="STAPHYLOFERRIN A TRANSPORTER"/>
    <property type="match status" value="1"/>
</dbReference>
<keyword evidence="5 7" id="KW-1133">Transmembrane helix</keyword>
<reference evidence="9 10" key="1">
    <citation type="submission" date="2007-08" db="EMBL/GenBank/DDBJ databases">
        <title>Complete sequence of Roseiflexus castenholzii DSM 13941.</title>
        <authorList>
            <consortium name="US DOE Joint Genome Institute"/>
            <person name="Copeland A."/>
            <person name="Lucas S."/>
            <person name="Lapidus A."/>
            <person name="Barry K."/>
            <person name="Glavina del Rio T."/>
            <person name="Dalin E."/>
            <person name="Tice H."/>
            <person name="Pitluck S."/>
            <person name="Thompson L.S."/>
            <person name="Brettin T."/>
            <person name="Bruce D."/>
            <person name="Detter J.C."/>
            <person name="Han C."/>
            <person name="Tapia R."/>
            <person name="Schmutz J."/>
            <person name="Larimer F."/>
            <person name="Land M."/>
            <person name="Hauser L."/>
            <person name="Kyrpides N."/>
            <person name="Mikhailova N."/>
            <person name="Bryant D.A."/>
            <person name="Hanada S."/>
            <person name="Tsukatani Y."/>
            <person name="Richardson P."/>
        </authorList>
    </citation>
    <scope>NUCLEOTIDE SEQUENCE [LARGE SCALE GENOMIC DNA]</scope>
    <source>
        <strain evidence="10">DSM 13941 / HLO8</strain>
    </source>
</reference>
<protein>
    <submittedName>
        <fullName evidence="9">Major facilitator superfamily MFS_1</fullName>
    </submittedName>
</protein>
<dbReference type="Proteomes" id="UP000000263">
    <property type="component" value="Chromosome"/>
</dbReference>
<dbReference type="RefSeq" id="WP_012122098.1">
    <property type="nucleotide sequence ID" value="NC_009767.1"/>
</dbReference>
<evidence type="ECO:0000256" key="4">
    <source>
        <dbReference type="ARBA" id="ARBA00022692"/>
    </source>
</evidence>
<feature type="transmembrane region" description="Helical" evidence="7">
    <location>
        <begin position="235"/>
        <end position="257"/>
    </location>
</feature>
<comment type="subcellular location">
    <subcellularLocation>
        <location evidence="1">Cell membrane</location>
        <topology evidence="1">Multi-pass membrane protein</topology>
    </subcellularLocation>
</comment>
<feature type="domain" description="Major facilitator superfamily (MFS) profile" evidence="8">
    <location>
        <begin position="23"/>
        <end position="410"/>
    </location>
</feature>
<evidence type="ECO:0000256" key="2">
    <source>
        <dbReference type="ARBA" id="ARBA00022448"/>
    </source>
</evidence>
<dbReference type="AlphaFoldDB" id="A7NQ29"/>
<keyword evidence="10" id="KW-1185">Reference proteome</keyword>
<dbReference type="Gene3D" id="1.20.1250.20">
    <property type="entry name" value="MFS general substrate transporter like domains"/>
    <property type="match status" value="1"/>
</dbReference>
<dbReference type="Pfam" id="PF05977">
    <property type="entry name" value="MFS_3"/>
    <property type="match status" value="1"/>
</dbReference>